<keyword evidence="2" id="KW-1185">Reference proteome</keyword>
<dbReference type="Proteomes" id="UP000490980">
    <property type="component" value="Unassembled WGS sequence"/>
</dbReference>
<sequence>MATKVQTDFWPDGIFDNVATGRREFWRDGRLCRFARKNAVGHPNPCFGELKHDWGHYPDLPANAAKEAA</sequence>
<protein>
    <submittedName>
        <fullName evidence="1">Uncharacterized protein</fullName>
    </submittedName>
</protein>
<comment type="caution">
    <text evidence="1">The sequence shown here is derived from an EMBL/GenBank/DDBJ whole genome shotgun (WGS) entry which is preliminary data.</text>
</comment>
<organism evidence="1 2">
    <name type="scientific">Luteibacter anthropi</name>
    <dbReference type="NCBI Taxonomy" id="564369"/>
    <lineage>
        <taxon>Bacteria</taxon>
        <taxon>Pseudomonadati</taxon>
        <taxon>Pseudomonadota</taxon>
        <taxon>Gammaproteobacteria</taxon>
        <taxon>Lysobacterales</taxon>
        <taxon>Rhodanobacteraceae</taxon>
        <taxon>Luteibacter</taxon>
    </lineage>
</organism>
<proteinExistence type="predicted"/>
<reference evidence="1 2" key="1">
    <citation type="submission" date="2020-03" db="EMBL/GenBank/DDBJ databases">
        <authorList>
            <person name="Lai Q."/>
        </authorList>
    </citation>
    <scope>NUCLEOTIDE SEQUENCE [LARGE SCALE GENOMIC DNA]</scope>
    <source>
        <strain evidence="1 2">CCUG 25036</strain>
    </source>
</reference>
<name>A0A7X5UB20_9GAMM</name>
<evidence type="ECO:0000313" key="1">
    <source>
        <dbReference type="EMBL" id="NII07216.1"/>
    </source>
</evidence>
<evidence type="ECO:0000313" key="2">
    <source>
        <dbReference type="Proteomes" id="UP000490980"/>
    </source>
</evidence>
<gene>
    <name evidence="1" type="ORF">HBF25_12565</name>
</gene>
<dbReference type="AlphaFoldDB" id="A0A7X5UB20"/>
<dbReference type="EMBL" id="JAARLZ010000006">
    <property type="protein sequence ID" value="NII07216.1"/>
    <property type="molecule type" value="Genomic_DNA"/>
</dbReference>
<dbReference type="RefSeq" id="WP_166948914.1">
    <property type="nucleotide sequence ID" value="NZ_JAARLZ010000006.1"/>
</dbReference>
<accession>A0A7X5UB20</accession>